<keyword evidence="9" id="KW-1185">Reference proteome</keyword>
<dbReference type="PANTHER" id="PTHR43133:SF8">
    <property type="entry name" value="RNA POLYMERASE SIGMA FACTOR HI_1459-RELATED"/>
    <property type="match status" value="1"/>
</dbReference>
<dbReference type="InterPro" id="IPR014284">
    <property type="entry name" value="RNA_pol_sigma-70_dom"/>
</dbReference>
<evidence type="ECO:0000256" key="4">
    <source>
        <dbReference type="ARBA" id="ARBA00023125"/>
    </source>
</evidence>
<proteinExistence type="inferred from homology"/>
<evidence type="ECO:0000313" key="9">
    <source>
        <dbReference type="Proteomes" id="UP000239522"/>
    </source>
</evidence>
<reference evidence="8 9" key="1">
    <citation type="submission" date="2016-11" db="EMBL/GenBank/DDBJ databases">
        <title>Trade-off between light-utilization and light-protection in marine flavobacteria.</title>
        <authorList>
            <person name="Kumagai Y."/>
        </authorList>
    </citation>
    <scope>NUCLEOTIDE SEQUENCE [LARGE SCALE GENOMIC DNA]</scope>
    <source>
        <strain evidence="8 9">ATCC 700397</strain>
    </source>
</reference>
<dbReference type="InterPro" id="IPR039425">
    <property type="entry name" value="RNA_pol_sigma-70-like"/>
</dbReference>
<dbReference type="NCBIfam" id="TIGR02937">
    <property type="entry name" value="sigma70-ECF"/>
    <property type="match status" value="1"/>
</dbReference>
<protein>
    <submittedName>
        <fullName evidence="8">RNA polymerase subunit sigma-24</fullName>
    </submittedName>
</protein>
<dbReference type="Proteomes" id="UP000239522">
    <property type="component" value="Unassembled WGS sequence"/>
</dbReference>
<evidence type="ECO:0000256" key="5">
    <source>
        <dbReference type="ARBA" id="ARBA00023163"/>
    </source>
</evidence>
<evidence type="ECO:0000256" key="2">
    <source>
        <dbReference type="ARBA" id="ARBA00023015"/>
    </source>
</evidence>
<dbReference type="InterPro" id="IPR007627">
    <property type="entry name" value="RNA_pol_sigma70_r2"/>
</dbReference>
<dbReference type="PANTHER" id="PTHR43133">
    <property type="entry name" value="RNA POLYMERASE ECF-TYPE SIGMA FACTO"/>
    <property type="match status" value="1"/>
</dbReference>
<evidence type="ECO:0000313" key="8">
    <source>
        <dbReference type="EMBL" id="PQB06560.1"/>
    </source>
</evidence>
<keyword evidence="3" id="KW-0731">Sigma factor</keyword>
<dbReference type="AlphaFoldDB" id="A0A2S7KVC2"/>
<evidence type="ECO:0000259" key="7">
    <source>
        <dbReference type="Pfam" id="PF08281"/>
    </source>
</evidence>
<dbReference type="SUPFAM" id="SSF88946">
    <property type="entry name" value="Sigma2 domain of RNA polymerase sigma factors"/>
    <property type="match status" value="1"/>
</dbReference>
<dbReference type="CDD" id="cd06171">
    <property type="entry name" value="Sigma70_r4"/>
    <property type="match status" value="1"/>
</dbReference>
<comment type="caution">
    <text evidence="8">The sequence shown here is derived from an EMBL/GenBank/DDBJ whole genome shotgun (WGS) entry which is preliminary data.</text>
</comment>
<feature type="domain" description="RNA polymerase sigma-70 region 2" evidence="6">
    <location>
        <begin position="27"/>
        <end position="96"/>
    </location>
</feature>
<dbReference type="SUPFAM" id="SSF88659">
    <property type="entry name" value="Sigma3 and sigma4 domains of RNA polymerase sigma factors"/>
    <property type="match status" value="1"/>
</dbReference>
<evidence type="ECO:0000256" key="3">
    <source>
        <dbReference type="ARBA" id="ARBA00023082"/>
    </source>
</evidence>
<feature type="domain" description="RNA polymerase sigma factor 70 region 4 type 2" evidence="7">
    <location>
        <begin position="130"/>
        <end position="170"/>
    </location>
</feature>
<name>A0A2S7KVC2_9FLAO</name>
<dbReference type="Gene3D" id="1.10.10.10">
    <property type="entry name" value="Winged helix-like DNA-binding domain superfamily/Winged helix DNA-binding domain"/>
    <property type="match status" value="1"/>
</dbReference>
<evidence type="ECO:0000259" key="6">
    <source>
        <dbReference type="Pfam" id="PF04542"/>
    </source>
</evidence>
<dbReference type="InterPro" id="IPR013325">
    <property type="entry name" value="RNA_pol_sigma_r2"/>
</dbReference>
<dbReference type="GO" id="GO:0016987">
    <property type="term" value="F:sigma factor activity"/>
    <property type="evidence" value="ECO:0007669"/>
    <property type="project" value="UniProtKB-KW"/>
</dbReference>
<evidence type="ECO:0000256" key="1">
    <source>
        <dbReference type="ARBA" id="ARBA00010641"/>
    </source>
</evidence>
<dbReference type="InterPro" id="IPR013249">
    <property type="entry name" value="RNA_pol_sigma70_r4_t2"/>
</dbReference>
<accession>A0A2S7KVC2</accession>
<keyword evidence="2" id="KW-0805">Transcription regulation</keyword>
<dbReference type="Pfam" id="PF04542">
    <property type="entry name" value="Sigma70_r2"/>
    <property type="match status" value="1"/>
</dbReference>
<dbReference type="InterPro" id="IPR036388">
    <property type="entry name" value="WH-like_DNA-bd_sf"/>
</dbReference>
<keyword evidence="4" id="KW-0238">DNA-binding</keyword>
<sequence>MMRIQKKTDSSLIKGYIEGNEAFLEILIKRHQQRLYSFIYSKIKDKDLTEDIFQDTFIKVIKTLKKGNYNEEGKFLPWVMRISHNLVIDYFRKNNRMPKFKNTDDFNIFSVLGDNSLNAEKQLIQDQIYEDVRELVNGLPDEQKEVLIMRIYKDMSFKEISENTGVSINTALGRMRYALINMRKLIEKNKIILVNQ</sequence>
<dbReference type="InterPro" id="IPR013324">
    <property type="entry name" value="RNA_pol_sigma_r3/r4-like"/>
</dbReference>
<dbReference type="Gene3D" id="1.10.1740.10">
    <property type="match status" value="1"/>
</dbReference>
<dbReference type="Pfam" id="PF08281">
    <property type="entry name" value="Sigma70_r4_2"/>
    <property type="match status" value="1"/>
</dbReference>
<gene>
    <name evidence="8" type="ORF">BST83_04820</name>
</gene>
<dbReference type="GO" id="GO:0003677">
    <property type="term" value="F:DNA binding"/>
    <property type="evidence" value="ECO:0007669"/>
    <property type="project" value="UniProtKB-KW"/>
</dbReference>
<dbReference type="OrthoDB" id="9790423at2"/>
<comment type="similarity">
    <text evidence="1">Belongs to the sigma-70 factor family. ECF subfamily.</text>
</comment>
<organism evidence="8 9">
    <name type="scientific">Polaribacter filamentus</name>
    <dbReference type="NCBI Taxonomy" id="53483"/>
    <lineage>
        <taxon>Bacteria</taxon>
        <taxon>Pseudomonadati</taxon>
        <taxon>Bacteroidota</taxon>
        <taxon>Flavobacteriia</taxon>
        <taxon>Flavobacteriales</taxon>
        <taxon>Flavobacteriaceae</taxon>
    </lineage>
</organism>
<dbReference type="EMBL" id="MQUA01000013">
    <property type="protein sequence ID" value="PQB06560.1"/>
    <property type="molecule type" value="Genomic_DNA"/>
</dbReference>
<dbReference type="GO" id="GO:0006352">
    <property type="term" value="P:DNA-templated transcription initiation"/>
    <property type="evidence" value="ECO:0007669"/>
    <property type="project" value="InterPro"/>
</dbReference>
<keyword evidence="5" id="KW-0804">Transcription</keyword>